<dbReference type="InterPro" id="IPR027417">
    <property type="entry name" value="P-loop_NTPase"/>
</dbReference>
<name>A0ABR4NH17_9FUNG</name>
<comment type="subcellular location">
    <subcellularLocation>
        <location evidence="1">Membrane</location>
        <topology evidence="1">Multi-pass membrane protein</topology>
    </subcellularLocation>
</comment>
<dbReference type="EMBL" id="JADGIZ020000005">
    <property type="protein sequence ID" value="KAL2918818.1"/>
    <property type="molecule type" value="Genomic_DNA"/>
</dbReference>
<organism evidence="11 12">
    <name type="scientific">Polyrhizophydium stewartii</name>
    <dbReference type="NCBI Taxonomy" id="2732419"/>
    <lineage>
        <taxon>Eukaryota</taxon>
        <taxon>Fungi</taxon>
        <taxon>Fungi incertae sedis</taxon>
        <taxon>Chytridiomycota</taxon>
        <taxon>Chytridiomycota incertae sedis</taxon>
        <taxon>Chytridiomycetes</taxon>
        <taxon>Rhizophydiales</taxon>
        <taxon>Rhizophydiales incertae sedis</taxon>
        <taxon>Polyrhizophydium</taxon>
    </lineage>
</organism>
<gene>
    <name evidence="11" type="ORF">HK105_201652</name>
</gene>
<keyword evidence="6 8" id="KW-0472">Membrane</keyword>
<protein>
    <submittedName>
        <fullName evidence="11">Uncharacterized protein</fullName>
    </submittedName>
</protein>
<dbReference type="SMART" id="SM00382">
    <property type="entry name" value="AAA"/>
    <property type="match status" value="1"/>
</dbReference>
<reference evidence="11 12" key="1">
    <citation type="submission" date="2023-09" db="EMBL/GenBank/DDBJ databases">
        <title>Pangenome analysis of Batrachochytrium dendrobatidis and related Chytrids.</title>
        <authorList>
            <person name="Yacoub M.N."/>
            <person name="Stajich J.E."/>
            <person name="James T.Y."/>
        </authorList>
    </citation>
    <scope>NUCLEOTIDE SEQUENCE [LARGE SCALE GENOMIC DNA]</scope>
    <source>
        <strain evidence="11 12">JEL0888</strain>
    </source>
</reference>
<evidence type="ECO:0000256" key="4">
    <source>
        <dbReference type="ARBA" id="ARBA00022840"/>
    </source>
</evidence>
<dbReference type="InterPro" id="IPR039421">
    <property type="entry name" value="Type_1_exporter"/>
</dbReference>
<keyword evidence="12" id="KW-1185">Reference proteome</keyword>
<feature type="domain" description="ABC transporter" evidence="9">
    <location>
        <begin position="441"/>
        <end position="678"/>
    </location>
</feature>
<evidence type="ECO:0000256" key="3">
    <source>
        <dbReference type="ARBA" id="ARBA00022741"/>
    </source>
</evidence>
<evidence type="ECO:0000256" key="8">
    <source>
        <dbReference type="SAM" id="Phobius"/>
    </source>
</evidence>
<dbReference type="InterPro" id="IPR017871">
    <property type="entry name" value="ABC_transporter-like_CS"/>
</dbReference>
<dbReference type="Pfam" id="PF00664">
    <property type="entry name" value="ABC_membrane"/>
    <property type="match status" value="1"/>
</dbReference>
<evidence type="ECO:0000256" key="5">
    <source>
        <dbReference type="ARBA" id="ARBA00022989"/>
    </source>
</evidence>
<dbReference type="InterPro" id="IPR036640">
    <property type="entry name" value="ABC1_TM_sf"/>
</dbReference>
<dbReference type="PROSITE" id="PS50929">
    <property type="entry name" value="ABC_TM1F"/>
    <property type="match status" value="1"/>
</dbReference>
<dbReference type="InterPro" id="IPR003439">
    <property type="entry name" value="ABC_transporter-like_ATP-bd"/>
</dbReference>
<dbReference type="CDD" id="cd03249">
    <property type="entry name" value="ABC_MTABC3_MDL1_MDL2"/>
    <property type="match status" value="1"/>
</dbReference>
<dbReference type="PANTHER" id="PTHR43394">
    <property type="entry name" value="ATP-DEPENDENT PERMEASE MDL1, MITOCHONDRIAL"/>
    <property type="match status" value="1"/>
</dbReference>
<dbReference type="SUPFAM" id="SSF90123">
    <property type="entry name" value="ABC transporter transmembrane region"/>
    <property type="match status" value="1"/>
</dbReference>
<dbReference type="Pfam" id="PF00005">
    <property type="entry name" value="ABC_tran"/>
    <property type="match status" value="1"/>
</dbReference>
<evidence type="ECO:0000313" key="11">
    <source>
        <dbReference type="EMBL" id="KAL2918818.1"/>
    </source>
</evidence>
<proteinExistence type="predicted"/>
<sequence length="732" mass="77674">MSSQPAQPPPQPAAAADPPADQRAAQVATAARRSTASVGVAKPAASDAAAPASAAAASASAAAAPAPSGLSDDDGPTPSSGEQIRRIVRFIRPEYSILAAAIFFLLISSVVTMLVPMSMGTIIDLVMQELGASVGDTGSGAPAMVMPQAPRLSESIRQNLSLTTVFIALSCIFVVGAAANMTRVILMQSAAERIIVRLRNSLFVNIIKQDISFHDANRSGELISRLSADTVVVGKTLTSNLSDGLRSLVMAVAGLSAMLLVNVNLTMTMMMIVPPVAFSAVYYGRFVRQLAKKRTDGTAEITKFAEEKISNLRTVRAFAREDDEAAKYAGHVQNVYNLGMKEAYASGLFFGSTGLAGNLIMLAILFYGGSMVKNGAISVGELTSFFMYTAYVGGSVFGLTSWYSEMNKGIGSSTRLFKLLDRKAEIEATRGRTLDAVQGEIALQNVHFAYPTRSDVAIFNGLNFTVKPGETVAIVGHSGSGKSTIAQLILRFYDPAHGEVKLDGVDVRELDPHWMRESVIALVPQEPVLFAATVRDNIKYGNPAATDAEVRAAAERANAHDFIASFPEGYDTFVGERGHAISGGQKQRIAIARALLKNPRVLVLDEATSALDAASEHLVQDAIERLILGRTVITIAHRLSTIQKADRIIMIDGGQVAESGSFDELMSDPEGSFFKLVSNQLSQNLAVEDAAAAAATATSTAAAAPHEQQQQQQQVDSDEDTIIDDVHPPKSA</sequence>
<feature type="compositionally biased region" description="Low complexity" evidence="7">
    <location>
        <begin position="13"/>
        <end position="43"/>
    </location>
</feature>
<dbReference type="PIRSF" id="PIRSF002773">
    <property type="entry name" value="ABC_prm/ATPase_B"/>
    <property type="match status" value="1"/>
</dbReference>
<evidence type="ECO:0000256" key="7">
    <source>
        <dbReference type="SAM" id="MobiDB-lite"/>
    </source>
</evidence>
<dbReference type="InterPro" id="IPR011527">
    <property type="entry name" value="ABC1_TM_dom"/>
</dbReference>
<feature type="transmembrane region" description="Helical" evidence="8">
    <location>
        <begin position="343"/>
        <end position="365"/>
    </location>
</feature>
<feature type="region of interest" description="Disordered" evidence="7">
    <location>
        <begin position="696"/>
        <end position="732"/>
    </location>
</feature>
<dbReference type="SUPFAM" id="SSF52540">
    <property type="entry name" value="P-loop containing nucleoside triphosphate hydrolases"/>
    <property type="match status" value="1"/>
</dbReference>
<accession>A0ABR4NH17</accession>
<keyword evidence="3" id="KW-0547">Nucleotide-binding</keyword>
<dbReference type="Proteomes" id="UP001527925">
    <property type="component" value="Unassembled WGS sequence"/>
</dbReference>
<feature type="transmembrane region" description="Helical" evidence="8">
    <location>
        <begin position="95"/>
        <end position="115"/>
    </location>
</feature>
<feature type="transmembrane region" description="Helical" evidence="8">
    <location>
        <begin position="267"/>
        <end position="284"/>
    </location>
</feature>
<feature type="region of interest" description="Disordered" evidence="7">
    <location>
        <begin position="1"/>
        <end position="43"/>
    </location>
</feature>
<dbReference type="Gene3D" id="3.40.50.300">
    <property type="entry name" value="P-loop containing nucleotide triphosphate hydrolases"/>
    <property type="match status" value="1"/>
</dbReference>
<feature type="compositionally biased region" description="Pro residues" evidence="7">
    <location>
        <begin position="1"/>
        <end position="12"/>
    </location>
</feature>
<dbReference type="Gene3D" id="1.20.1560.10">
    <property type="entry name" value="ABC transporter type 1, transmembrane domain"/>
    <property type="match status" value="1"/>
</dbReference>
<keyword evidence="5 8" id="KW-1133">Transmembrane helix</keyword>
<dbReference type="PROSITE" id="PS00211">
    <property type="entry name" value="ABC_TRANSPORTER_1"/>
    <property type="match status" value="1"/>
</dbReference>
<evidence type="ECO:0000259" key="10">
    <source>
        <dbReference type="PROSITE" id="PS50929"/>
    </source>
</evidence>
<keyword evidence="4" id="KW-0067">ATP-binding</keyword>
<feature type="domain" description="ABC transmembrane type-1" evidence="10">
    <location>
        <begin position="99"/>
        <end position="408"/>
    </location>
</feature>
<comment type="caution">
    <text evidence="11">The sequence shown here is derived from an EMBL/GenBank/DDBJ whole genome shotgun (WGS) entry which is preliminary data.</text>
</comment>
<feature type="compositionally biased region" description="Low complexity" evidence="7">
    <location>
        <begin position="696"/>
        <end position="714"/>
    </location>
</feature>
<dbReference type="InterPro" id="IPR003593">
    <property type="entry name" value="AAA+_ATPase"/>
</dbReference>
<evidence type="ECO:0000259" key="9">
    <source>
        <dbReference type="PROSITE" id="PS50893"/>
    </source>
</evidence>
<evidence type="ECO:0000256" key="2">
    <source>
        <dbReference type="ARBA" id="ARBA00022692"/>
    </source>
</evidence>
<feature type="transmembrane region" description="Helical" evidence="8">
    <location>
        <begin position="385"/>
        <end position="403"/>
    </location>
</feature>
<keyword evidence="2 8" id="KW-0812">Transmembrane</keyword>
<evidence type="ECO:0000256" key="1">
    <source>
        <dbReference type="ARBA" id="ARBA00004141"/>
    </source>
</evidence>
<evidence type="ECO:0000313" key="12">
    <source>
        <dbReference type="Proteomes" id="UP001527925"/>
    </source>
</evidence>
<dbReference type="PANTHER" id="PTHR43394:SF1">
    <property type="entry name" value="ATP-BINDING CASSETTE SUB-FAMILY B MEMBER 10, MITOCHONDRIAL"/>
    <property type="match status" value="1"/>
</dbReference>
<evidence type="ECO:0000256" key="6">
    <source>
        <dbReference type="ARBA" id="ARBA00023136"/>
    </source>
</evidence>
<dbReference type="CDD" id="cd18573">
    <property type="entry name" value="ABC_6TM_ABCB10_like"/>
    <property type="match status" value="1"/>
</dbReference>
<feature type="transmembrane region" description="Helical" evidence="8">
    <location>
        <begin position="160"/>
        <end position="179"/>
    </location>
</feature>
<feature type="transmembrane region" description="Helical" evidence="8">
    <location>
        <begin position="244"/>
        <end position="261"/>
    </location>
</feature>
<dbReference type="PROSITE" id="PS50893">
    <property type="entry name" value="ABC_TRANSPORTER_2"/>
    <property type="match status" value="1"/>
</dbReference>